<sequence length="52" mass="5948">MDKQSEPHYKIPPILDTPLVKVRSSKLGCPLSWGSWLSEPLYLRDTHPETSL</sequence>
<reference evidence="2" key="1">
    <citation type="submission" date="2022-11" db="UniProtKB">
        <authorList>
            <consortium name="WormBaseParasite"/>
        </authorList>
    </citation>
    <scope>IDENTIFICATION</scope>
</reference>
<keyword evidence="1" id="KW-1185">Reference proteome</keyword>
<dbReference type="WBParaSite" id="Minc3s02329g29493">
    <property type="protein sequence ID" value="Minc3s02329g29493"/>
    <property type="gene ID" value="Minc3s02329g29493"/>
</dbReference>
<dbReference type="AlphaFoldDB" id="A0A914MWE3"/>
<accession>A0A914MWE3</accession>
<evidence type="ECO:0000313" key="2">
    <source>
        <dbReference type="WBParaSite" id="Minc3s02329g29493"/>
    </source>
</evidence>
<protein>
    <submittedName>
        <fullName evidence="2">Uncharacterized protein</fullName>
    </submittedName>
</protein>
<evidence type="ECO:0000313" key="1">
    <source>
        <dbReference type="Proteomes" id="UP000887563"/>
    </source>
</evidence>
<proteinExistence type="predicted"/>
<organism evidence="1 2">
    <name type="scientific">Meloidogyne incognita</name>
    <name type="common">Southern root-knot nematode worm</name>
    <name type="synonym">Oxyuris incognita</name>
    <dbReference type="NCBI Taxonomy" id="6306"/>
    <lineage>
        <taxon>Eukaryota</taxon>
        <taxon>Metazoa</taxon>
        <taxon>Ecdysozoa</taxon>
        <taxon>Nematoda</taxon>
        <taxon>Chromadorea</taxon>
        <taxon>Rhabditida</taxon>
        <taxon>Tylenchina</taxon>
        <taxon>Tylenchomorpha</taxon>
        <taxon>Tylenchoidea</taxon>
        <taxon>Meloidogynidae</taxon>
        <taxon>Meloidogyninae</taxon>
        <taxon>Meloidogyne</taxon>
        <taxon>Meloidogyne incognita group</taxon>
    </lineage>
</organism>
<dbReference type="Proteomes" id="UP000887563">
    <property type="component" value="Unplaced"/>
</dbReference>
<name>A0A914MWE3_MELIC</name>